<dbReference type="AlphaFoldDB" id="A0A811Y1I7"/>
<reference evidence="7" key="1">
    <citation type="submission" date="2020-12" db="EMBL/GenBank/DDBJ databases">
        <authorList>
            <consortium name="Molecular Ecology Group"/>
        </authorList>
    </citation>
    <scope>NUCLEOTIDE SEQUENCE</scope>
    <source>
        <strain evidence="7">TBG_1078</strain>
    </source>
</reference>
<comment type="similarity">
    <text evidence="2">Belongs to the calcitonin family.</text>
</comment>
<dbReference type="InterPro" id="IPR021116">
    <property type="entry name" value="Calcitonin/adrenomedullin"/>
</dbReference>
<dbReference type="GO" id="GO:0031716">
    <property type="term" value="F:calcitonin receptor binding"/>
    <property type="evidence" value="ECO:0007669"/>
    <property type="project" value="TreeGrafter"/>
</dbReference>
<comment type="caution">
    <text evidence="7">The sequence shown here is derived from an EMBL/GenBank/DDBJ whole genome shotgun (WGS) entry which is preliminary data.</text>
</comment>
<evidence type="ECO:0000256" key="3">
    <source>
        <dbReference type="ARBA" id="ARBA00022525"/>
    </source>
</evidence>
<evidence type="ECO:0000256" key="2">
    <source>
        <dbReference type="ARBA" id="ARBA00009222"/>
    </source>
</evidence>
<keyword evidence="4" id="KW-0732">Signal</keyword>
<dbReference type="GO" id="GO:0005615">
    <property type="term" value="C:extracellular space"/>
    <property type="evidence" value="ECO:0007669"/>
    <property type="project" value="TreeGrafter"/>
</dbReference>
<dbReference type="GO" id="GO:0051480">
    <property type="term" value="P:regulation of cytosolic calcium ion concentration"/>
    <property type="evidence" value="ECO:0007669"/>
    <property type="project" value="TreeGrafter"/>
</dbReference>
<protein>
    <submittedName>
        <fullName evidence="7">(raccoon dog) hypothetical protein</fullName>
    </submittedName>
</protein>
<gene>
    <name evidence="7" type="ORF">NYPRO_LOCUS4335</name>
</gene>
<evidence type="ECO:0000313" key="7">
    <source>
        <dbReference type="EMBL" id="CAD7671540.1"/>
    </source>
</evidence>
<accession>A0A811Y1I7</accession>
<sequence>MGDTIHQILRSVSSLVAQSSWTPAQTQSGGNKSSCLCWEAAEPLLSSRVPATSTVPSDTNTATAAAACAPSHRLPADRGVMGFWKLSPFLAIGLLVMYQAGILQAAPFRSALENPLESATLTEDEICVLLTAVVKDYVQMKARELQQEQETEGSSLTAQKSSCKDGPCVTNRLEGWLARAERMVKNTFMPTDVDPEAFGHQHKELAA</sequence>
<evidence type="ECO:0000256" key="6">
    <source>
        <dbReference type="PIRSR" id="PIRSR621116-50"/>
    </source>
</evidence>
<dbReference type="GO" id="GO:0005179">
    <property type="term" value="F:hormone activity"/>
    <property type="evidence" value="ECO:0007669"/>
    <property type="project" value="InterPro"/>
</dbReference>
<evidence type="ECO:0000256" key="1">
    <source>
        <dbReference type="ARBA" id="ARBA00004613"/>
    </source>
</evidence>
<feature type="disulfide bond" evidence="6">
    <location>
        <begin position="163"/>
        <end position="168"/>
    </location>
</feature>
<keyword evidence="8" id="KW-1185">Reference proteome</keyword>
<dbReference type="InterPro" id="IPR021117">
    <property type="entry name" value="Calcitonin-like"/>
</dbReference>
<proteinExistence type="inferred from homology"/>
<dbReference type="Proteomes" id="UP000645828">
    <property type="component" value="Unassembled WGS sequence"/>
</dbReference>
<dbReference type="Pfam" id="PF00214">
    <property type="entry name" value="Calc_CGRP_IAPP"/>
    <property type="match status" value="1"/>
</dbReference>
<keyword evidence="5 6" id="KW-1015">Disulfide bond</keyword>
<evidence type="ECO:0000256" key="5">
    <source>
        <dbReference type="ARBA" id="ARBA00023157"/>
    </source>
</evidence>
<dbReference type="PANTHER" id="PTHR10505:SF16">
    <property type="entry name" value="CALCITONIN"/>
    <property type="match status" value="1"/>
</dbReference>
<name>A0A811Y1I7_NYCPR</name>
<dbReference type="EMBL" id="CAJHUB010000663">
    <property type="protein sequence ID" value="CAD7671540.1"/>
    <property type="molecule type" value="Genomic_DNA"/>
</dbReference>
<keyword evidence="3" id="KW-0964">Secreted</keyword>
<evidence type="ECO:0000313" key="8">
    <source>
        <dbReference type="Proteomes" id="UP000645828"/>
    </source>
</evidence>
<comment type="subcellular location">
    <subcellularLocation>
        <location evidence="1">Secreted</location>
    </subcellularLocation>
</comment>
<dbReference type="PANTHER" id="PTHR10505">
    <property type="entry name" value="CALCITONIN-RELATED"/>
    <property type="match status" value="1"/>
</dbReference>
<organism evidence="7 8">
    <name type="scientific">Nyctereutes procyonoides</name>
    <name type="common">Raccoon dog</name>
    <name type="synonym">Canis procyonoides</name>
    <dbReference type="NCBI Taxonomy" id="34880"/>
    <lineage>
        <taxon>Eukaryota</taxon>
        <taxon>Metazoa</taxon>
        <taxon>Chordata</taxon>
        <taxon>Craniata</taxon>
        <taxon>Vertebrata</taxon>
        <taxon>Euteleostomi</taxon>
        <taxon>Mammalia</taxon>
        <taxon>Eutheria</taxon>
        <taxon>Laurasiatheria</taxon>
        <taxon>Carnivora</taxon>
        <taxon>Caniformia</taxon>
        <taxon>Canidae</taxon>
        <taxon>Nyctereutes</taxon>
    </lineage>
</organism>
<dbReference type="GO" id="GO:0007189">
    <property type="term" value="P:adenylate cyclase-activating G protein-coupled receptor signaling pathway"/>
    <property type="evidence" value="ECO:0007669"/>
    <property type="project" value="TreeGrafter"/>
</dbReference>
<evidence type="ECO:0000256" key="4">
    <source>
        <dbReference type="ARBA" id="ARBA00022729"/>
    </source>
</evidence>